<dbReference type="AlphaFoldDB" id="A0A1D6MGN3"/>
<organism evidence="1">
    <name type="scientific">Zea mays</name>
    <name type="common">Maize</name>
    <dbReference type="NCBI Taxonomy" id="4577"/>
    <lineage>
        <taxon>Eukaryota</taxon>
        <taxon>Viridiplantae</taxon>
        <taxon>Streptophyta</taxon>
        <taxon>Embryophyta</taxon>
        <taxon>Tracheophyta</taxon>
        <taxon>Spermatophyta</taxon>
        <taxon>Magnoliopsida</taxon>
        <taxon>Liliopsida</taxon>
        <taxon>Poales</taxon>
        <taxon>Poaceae</taxon>
        <taxon>PACMAD clade</taxon>
        <taxon>Panicoideae</taxon>
        <taxon>Andropogonodae</taxon>
        <taxon>Andropogoneae</taxon>
        <taxon>Tripsacinae</taxon>
        <taxon>Zea</taxon>
    </lineage>
</organism>
<dbReference type="EMBL" id="CM007649">
    <property type="protein sequence ID" value="ONM28696.1"/>
    <property type="molecule type" value="Genomic_DNA"/>
</dbReference>
<name>A0A1D6MGN3_MAIZE</name>
<protein>
    <submittedName>
        <fullName evidence="1">Serine/arginine-rich splicing factor SR45a</fullName>
    </submittedName>
</protein>
<evidence type="ECO:0000313" key="1">
    <source>
        <dbReference type="EMBL" id="ONM28696.1"/>
    </source>
</evidence>
<dbReference type="ExpressionAtlas" id="A0A1D6MGN3">
    <property type="expression patterns" value="baseline and differential"/>
</dbReference>
<gene>
    <name evidence="1" type="ORF">ZEAMMB73_Zm00001d039417</name>
</gene>
<reference evidence="1" key="1">
    <citation type="submission" date="2015-12" db="EMBL/GenBank/DDBJ databases">
        <title>Update maize B73 reference genome by single molecule sequencing technologies.</title>
        <authorList>
            <consortium name="Maize Genome Sequencing Project"/>
            <person name="Ware D."/>
        </authorList>
    </citation>
    <scope>NUCLEOTIDE SEQUENCE [LARGE SCALE GENOMIC DNA]</scope>
    <source>
        <tissue evidence="1">Seedling</tissue>
    </source>
</reference>
<proteinExistence type="predicted"/>
<sequence>MVSRAIPFYRNRFTNYIAVFPYYLSQFTVYNVLLIWKLMYDSIFYVGTAYIYVGAAPTSAPGRRLGGTCTQGSSSDVVAVRRASAVACPAPPRMPARSVSRSTHTEWPVFKVVLILSSWLNETINVWMFIDLLGFMLFFDLTLVHLGQYFTKVSGMIGHLSCSGDRAPTRDV</sequence>
<accession>A0A1D6MGN3</accession>